<evidence type="ECO:0000313" key="1">
    <source>
        <dbReference type="EMBL" id="KAI3749720.1"/>
    </source>
</evidence>
<organism evidence="1 2">
    <name type="scientific">Cichorium intybus</name>
    <name type="common">Chicory</name>
    <dbReference type="NCBI Taxonomy" id="13427"/>
    <lineage>
        <taxon>Eukaryota</taxon>
        <taxon>Viridiplantae</taxon>
        <taxon>Streptophyta</taxon>
        <taxon>Embryophyta</taxon>
        <taxon>Tracheophyta</taxon>
        <taxon>Spermatophyta</taxon>
        <taxon>Magnoliopsida</taxon>
        <taxon>eudicotyledons</taxon>
        <taxon>Gunneridae</taxon>
        <taxon>Pentapetalae</taxon>
        <taxon>asterids</taxon>
        <taxon>campanulids</taxon>
        <taxon>Asterales</taxon>
        <taxon>Asteraceae</taxon>
        <taxon>Cichorioideae</taxon>
        <taxon>Cichorieae</taxon>
        <taxon>Cichoriinae</taxon>
        <taxon>Cichorium</taxon>
    </lineage>
</organism>
<dbReference type="Proteomes" id="UP001055811">
    <property type="component" value="Linkage Group LG04"/>
</dbReference>
<keyword evidence="2" id="KW-1185">Reference proteome</keyword>
<sequence>MKDHDHDDVVLDEGEAKVYGPTPMQQVLVIPPPFSQRILRGDSLKVAGVPPEIQFSDNFKTSRDFIFPRNSGAKVPPNYNSSMKDFAVELNFEDRRE</sequence>
<name>A0ACB9DTE1_CICIN</name>
<reference evidence="2" key="1">
    <citation type="journal article" date="2022" name="Mol. Ecol. Resour.">
        <title>The genomes of chicory, endive, great burdock and yacon provide insights into Asteraceae palaeo-polyploidization history and plant inulin production.</title>
        <authorList>
            <person name="Fan W."/>
            <person name="Wang S."/>
            <person name="Wang H."/>
            <person name="Wang A."/>
            <person name="Jiang F."/>
            <person name="Liu H."/>
            <person name="Zhao H."/>
            <person name="Xu D."/>
            <person name="Zhang Y."/>
        </authorList>
    </citation>
    <scope>NUCLEOTIDE SEQUENCE [LARGE SCALE GENOMIC DNA]</scope>
    <source>
        <strain evidence="2">cv. Punajuju</strain>
    </source>
</reference>
<dbReference type="EMBL" id="CM042012">
    <property type="protein sequence ID" value="KAI3749720.1"/>
    <property type="molecule type" value="Genomic_DNA"/>
</dbReference>
<protein>
    <submittedName>
        <fullName evidence="1">Uncharacterized protein</fullName>
    </submittedName>
</protein>
<evidence type="ECO:0000313" key="2">
    <source>
        <dbReference type="Proteomes" id="UP001055811"/>
    </source>
</evidence>
<gene>
    <name evidence="1" type="ORF">L2E82_20336</name>
</gene>
<accession>A0ACB9DTE1</accession>
<reference evidence="1 2" key="2">
    <citation type="journal article" date="2022" name="Mol. Ecol. Resour.">
        <title>The genomes of chicory, endive, great burdock and yacon provide insights into Asteraceae paleo-polyploidization history and plant inulin production.</title>
        <authorList>
            <person name="Fan W."/>
            <person name="Wang S."/>
            <person name="Wang H."/>
            <person name="Wang A."/>
            <person name="Jiang F."/>
            <person name="Liu H."/>
            <person name="Zhao H."/>
            <person name="Xu D."/>
            <person name="Zhang Y."/>
        </authorList>
    </citation>
    <scope>NUCLEOTIDE SEQUENCE [LARGE SCALE GENOMIC DNA]</scope>
    <source>
        <strain evidence="2">cv. Punajuju</strain>
        <tissue evidence="1">Leaves</tissue>
    </source>
</reference>
<comment type="caution">
    <text evidence="1">The sequence shown here is derived from an EMBL/GenBank/DDBJ whole genome shotgun (WGS) entry which is preliminary data.</text>
</comment>
<proteinExistence type="predicted"/>